<dbReference type="RefSeq" id="XP_018858627.1">
    <property type="nucleotide sequence ID" value="XM_019003082.1"/>
</dbReference>
<protein>
    <submittedName>
        <fullName evidence="2">Uncharacterized protein LOC109020586</fullName>
    </submittedName>
</protein>
<dbReference type="Proteomes" id="UP000235220">
    <property type="component" value="Chromosome 16"/>
</dbReference>
<organism evidence="1 2">
    <name type="scientific">Juglans regia</name>
    <name type="common">English walnut</name>
    <dbReference type="NCBI Taxonomy" id="51240"/>
    <lineage>
        <taxon>Eukaryota</taxon>
        <taxon>Viridiplantae</taxon>
        <taxon>Streptophyta</taxon>
        <taxon>Embryophyta</taxon>
        <taxon>Tracheophyta</taxon>
        <taxon>Spermatophyta</taxon>
        <taxon>Magnoliopsida</taxon>
        <taxon>eudicotyledons</taxon>
        <taxon>Gunneridae</taxon>
        <taxon>Pentapetalae</taxon>
        <taxon>rosids</taxon>
        <taxon>fabids</taxon>
        <taxon>Fagales</taxon>
        <taxon>Juglandaceae</taxon>
        <taxon>Juglans</taxon>
    </lineage>
</organism>
<sequence length="183" mass="21454">MHDFRSALDYCQLKSLDTMGSNFTWSNLREGGDLIQERLDRFTSTIDWLEQYPCCKIRNIPMSVSNHSFLLLNTMDMGCYVSNPVRLFKFEAMWVGTRGCETTIEKTWDLHKTAPSVETLKHCGSGLRVWSRCHFGNIRRDLDAKWRKLALLQDSPIPSHQAMCKVKKDINYLLEKEELMWRQ</sequence>
<dbReference type="Gramene" id="Jr16_07090_p1">
    <property type="protein sequence ID" value="cds.Jr16_07090_p1"/>
    <property type="gene ID" value="Jr16_07090"/>
</dbReference>
<evidence type="ECO:0000313" key="2">
    <source>
        <dbReference type="RefSeq" id="XP_018858627.1"/>
    </source>
</evidence>
<accession>A0A2I4HR56</accession>
<reference evidence="2" key="1">
    <citation type="submission" date="2025-08" db="UniProtKB">
        <authorList>
            <consortium name="RefSeq"/>
        </authorList>
    </citation>
    <scope>IDENTIFICATION</scope>
    <source>
        <tissue evidence="2">Leaves</tissue>
    </source>
</reference>
<dbReference type="OrthoDB" id="1001388at2759"/>
<dbReference type="AlphaFoldDB" id="A0A2I4HR56"/>
<keyword evidence="1" id="KW-1185">Reference proteome</keyword>
<dbReference type="GeneID" id="109020586"/>
<evidence type="ECO:0000313" key="1">
    <source>
        <dbReference type="Proteomes" id="UP000235220"/>
    </source>
</evidence>
<proteinExistence type="predicted"/>
<gene>
    <name evidence="2" type="primary">LOC109020586</name>
</gene>
<dbReference type="PANTHER" id="PTHR33710:SF62">
    <property type="entry name" value="DUF4283 DOMAIN PROTEIN"/>
    <property type="match status" value="1"/>
</dbReference>
<dbReference type="PANTHER" id="PTHR33710">
    <property type="entry name" value="BNAC02G09200D PROTEIN"/>
    <property type="match status" value="1"/>
</dbReference>
<dbReference type="KEGG" id="jre:109020586"/>
<name>A0A2I4HR56_JUGRE</name>